<reference evidence="6" key="2">
    <citation type="submission" date="2020-09" db="EMBL/GenBank/DDBJ databases">
        <authorList>
            <person name="Sun Q."/>
            <person name="Ohkuma M."/>
        </authorList>
    </citation>
    <scope>NUCLEOTIDE SEQUENCE</scope>
    <source>
        <strain evidence="6">JCM 10088</strain>
    </source>
</reference>
<evidence type="ECO:0000256" key="2">
    <source>
        <dbReference type="ARBA" id="ARBA00022777"/>
    </source>
</evidence>
<dbReference type="Pfam" id="PF20143">
    <property type="entry name" value="NAD_kinase_C"/>
    <property type="match status" value="1"/>
</dbReference>
<evidence type="ECO:0000256" key="3">
    <source>
        <dbReference type="ARBA" id="ARBA00022857"/>
    </source>
</evidence>
<dbReference type="GO" id="GO:0046872">
    <property type="term" value="F:metal ion binding"/>
    <property type="evidence" value="ECO:0007669"/>
    <property type="project" value="UniProtKB-UniRule"/>
</dbReference>
<evidence type="ECO:0000313" key="7">
    <source>
        <dbReference type="Proteomes" id="UP000610960"/>
    </source>
</evidence>
<dbReference type="InterPro" id="IPR017437">
    <property type="entry name" value="ATP-NAD_kinase_PpnK-typ_C"/>
</dbReference>
<evidence type="ECO:0000313" key="6">
    <source>
        <dbReference type="EMBL" id="GGP21908.1"/>
    </source>
</evidence>
<feature type="binding site" evidence="5">
    <location>
        <position position="137"/>
    </location>
    <ligand>
        <name>NAD(+)</name>
        <dbReference type="ChEBI" id="CHEBI:57540"/>
    </ligand>
</feature>
<comment type="caution">
    <text evidence="5">Lacks conserved residue(s) required for the propagation of feature annotation.</text>
</comment>
<dbReference type="GO" id="GO:0006741">
    <property type="term" value="P:NADP+ biosynthetic process"/>
    <property type="evidence" value="ECO:0007669"/>
    <property type="project" value="UniProtKB-UniRule"/>
</dbReference>
<keyword evidence="2 5" id="KW-0418">Kinase</keyword>
<keyword evidence="7" id="KW-1185">Reference proteome</keyword>
<accession>A0A830H017</accession>
<dbReference type="InterPro" id="IPR017438">
    <property type="entry name" value="ATP-NAD_kinase_N"/>
</dbReference>
<dbReference type="HAMAP" id="MF_00361">
    <property type="entry name" value="NAD_kinase"/>
    <property type="match status" value="1"/>
</dbReference>
<dbReference type="PANTHER" id="PTHR20275">
    <property type="entry name" value="NAD KINASE"/>
    <property type="match status" value="1"/>
</dbReference>
<feature type="binding site" evidence="5">
    <location>
        <begin position="126"/>
        <end position="127"/>
    </location>
    <ligand>
        <name>NAD(+)</name>
        <dbReference type="ChEBI" id="CHEBI:57540"/>
    </ligand>
</feature>
<dbReference type="InterPro" id="IPR002504">
    <property type="entry name" value="NADK"/>
</dbReference>
<dbReference type="RefSeq" id="WP_188596826.1">
    <property type="nucleotide sequence ID" value="NZ_BMNL01000003.1"/>
</dbReference>
<dbReference type="AlphaFoldDB" id="A0A830H017"/>
<dbReference type="GO" id="GO:0003951">
    <property type="term" value="F:NAD+ kinase activity"/>
    <property type="evidence" value="ECO:0007669"/>
    <property type="project" value="UniProtKB-UniRule"/>
</dbReference>
<dbReference type="EMBL" id="BMNL01000003">
    <property type="protein sequence ID" value="GGP21908.1"/>
    <property type="molecule type" value="Genomic_DNA"/>
</dbReference>
<evidence type="ECO:0000256" key="1">
    <source>
        <dbReference type="ARBA" id="ARBA00022679"/>
    </source>
</evidence>
<dbReference type="Gene3D" id="2.60.200.30">
    <property type="entry name" value="Probable inorganic polyphosphate/atp-NAD kinase, domain 2"/>
    <property type="match status" value="1"/>
</dbReference>
<dbReference type="GO" id="GO:0019674">
    <property type="term" value="P:NAD+ metabolic process"/>
    <property type="evidence" value="ECO:0007669"/>
    <property type="project" value="InterPro"/>
</dbReference>
<comment type="catalytic activity">
    <reaction evidence="5">
        <text>NAD(+) + ATP = ADP + NADP(+) + H(+)</text>
        <dbReference type="Rhea" id="RHEA:18629"/>
        <dbReference type="ChEBI" id="CHEBI:15378"/>
        <dbReference type="ChEBI" id="CHEBI:30616"/>
        <dbReference type="ChEBI" id="CHEBI:57540"/>
        <dbReference type="ChEBI" id="CHEBI:58349"/>
        <dbReference type="ChEBI" id="CHEBI:456216"/>
        <dbReference type="EC" id="2.7.1.23"/>
    </reaction>
</comment>
<proteinExistence type="inferred from homology"/>
<comment type="caution">
    <text evidence="6">The sequence shown here is derived from an EMBL/GenBank/DDBJ whole genome shotgun (WGS) entry which is preliminary data.</text>
</comment>
<dbReference type="EC" id="2.7.1.23" evidence="5"/>
<keyword evidence="5" id="KW-0067">ATP-binding</keyword>
<organism evidence="6 7">
    <name type="scientific">Thermocladium modestius</name>
    <dbReference type="NCBI Taxonomy" id="62609"/>
    <lineage>
        <taxon>Archaea</taxon>
        <taxon>Thermoproteota</taxon>
        <taxon>Thermoprotei</taxon>
        <taxon>Thermoproteales</taxon>
        <taxon>Thermoproteaceae</taxon>
        <taxon>Thermocladium</taxon>
    </lineage>
</organism>
<feature type="binding site" evidence="5">
    <location>
        <position position="191"/>
    </location>
    <ligand>
        <name>NAD(+)</name>
        <dbReference type="ChEBI" id="CHEBI:57540"/>
    </ligand>
</feature>
<feature type="binding site" evidence="5">
    <location>
        <position position="156"/>
    </location>
    <ligand>
        <name>NAD(+)</name>
        <dbReference type="ChEBI" id="CHEBI:57540"/>
    </ligand>
</feature>
<feature type="binding site" evidence="5">
    <location>
        <begin position="56"/>
        <end position="57"/>
    </location>
    <ligand>
        <name>NAD(+)</name>
        <dbReference type="ChEBI" id="CHEBI:57540"/>
    </ligand>
</feature>
<name>A0A830H017_9CREN</name>
<dbReference type="Pfam" id="PF01513">
    <property type="entry name" value="NAD_kinase"/>
    <property type="match status" value="1"/>
</dbReference>
<evidence type="ECO:0000256" key="4">
    <source>
        <dbReference type="ARBA" id="ARBA00023027"/>
    </source>
</evidence>
<dbReference type="InterPro" id="IPR016064">
    <property type="entry name" value="NAD/diacylglycerol_kinase_sf"/>
</dbReference>
<comment type="function">
    <text evidence="5">Involved in the regulation of the intracellular balance of NAD and NADP, and is a key enzyme in the biosynthesis of NADP. Catalyzes specifically the phosphorylation on 2'-hydroxyl of the adenosine moiety of NAD to yield NADP.</text>
</comment>
<dbReference type="Proteomes" id="UP000610960">
    <property type="component" value="Unassembled WGS sequence"/>
</dbReference>
<keyword evidence="3 5" id="KW-0521">NADP</keyword>
<protein>
    <recommendedName>
        <fullName evidence="5">NAD kinase</fullName>
        <ecNumber evidence="5">2.7.1.23</ecNumber>
    </recommendedName>
    <alternativeName>
        <fullName evidence="5">ATP-dependent NAD kinase</fullName>
    </alternativeName>
</protein>
<feature type="active site" description="Proton acceptor" evidence="5">
    <location>
        <position position="56"/>
    </location>
</feature>
<gene>
    <name evidence="5" type="primary">nadK</name>
    <name evidence="6" type="ORF">GCM10007981_15630</name>
</gene>
<comment type="similarity">
    <text evidence="5">Belongs to the NAD kinase family.</text>
</comment>
<evidence type="ECO:0000256" key="5">
    <source>
        <dbReference type="HAMAP-Rule" id="MF_00361"/>
    </source>
</evidence>
<dbReference type="PANTHER" id="PTHR20275:SF0">
    <property type="entry name" value="NAD KINASE"/>
    <property type="match status" value="1"/>
</dbReference>
<dbReference type="SUPFAM" id="SSF111331">
    <property type="entry name" value="NAD kinase/diacylglycerol kinase-like"/>
    <property type="match status" value="1"/>
</dbReference>
<keyword evidence="5" id="KW-0547">Nucleotide-binding</keyword>
<comment type="cofactor">
    <cofactor evidence="5">
        <name>a divalent metal cation</name>
        <dbReference type="ChEBI" id="CHEBI:60240"/>
    </cofactor>
</comment>
<dbReference type="OrthoDB" id="77798at2157"/>
<dbReference type="Gene3D" id="3.40.50.10330">
    <property type="entry name" value="Probable inorganic polyphosphate/atp-NAD kinase, domain 1"/>
    <property type="match status" value="1"/>
</dbReference>
<feature type="binding site" evidence="5">
    <location>
        <position position="154"/>
    </location>
    <ligand>
        <name>NAD(+)</name>
        <dbReference type="ChEBI" id="CHEBI:57540"/>
    </ligand>
</feature>
<comment type="subcellular location">
    <subcellularLocation>
        <location evidence="5">Cytoplasm</location>
    </subcellularLocation>
</comment>
<keyword evidence="4 5" id="KW-0520">NAD</keyword>
<dbReference type="GO" id="GO:0005737">
    <property type="term" value="C:cytoplasm"/>
    <property type="evidence" value="ECO:0007669"/>
    <property type="project" value="UniProtKB-SubCell"/>
</dbReference>
<dbReference type="GO" id="GO:0005524">
    <property type="term" value="F:ATP binding"/>
    <property type="evidence" value="ECO:0007669"/>
    <property type="project" value="UniProtKB-KW"/>
</dbReference>
<sequence>MKMAVYVNALSDASALVMDAVKLNEIEAFALRRREEEMGLPQLIGAPDMALVVGGDGTLLQFIHDYPDLDVPIIHVGAGRVNFLSDVYLKDIKNELINIISGNYFIEERRALSADVGGGRSCFALNEVVMRNVNMGRLVTVTVMEDGDELLRGRMDGIIVATPTGSTAYSFAAGGPVLDQRVNAKLIIPLVPFSVGSYKIVHPFDQPIMVASTEKAFILCDGENFGEVAEAVIKPWQRTIKMVRTRRFNLYERMQQRLSMF</sequence>
<reference evidence="6" key="1">
    <citation type="journal article" date="2014" name="Int. J. Syst. Evol. Microbiol.">
        <title>Complete genome sequence of Corynebacterium casei LMG S-19264T (=DSM 44701T), isolated from a smear-ripened cheese.</title>
        <authorList>
            <consortium name="US DOE Joint Genome Institute (JGI-PGF)"/>
            <person name="Walter F."/>
            <person name="Albersmeier A."/>
            <person name="Kalinowski J."/>
            <person name="Ruckert C."/>
        </authorList>
    </citation>
    <scope>NUCLEOTIDE SEQUENCE</scope>
    <source>
        <strain evidence="6">JCM 10088</strain>
    </source>
</reference>
<keyword evidence="1 5" id="KW-0808">Transferase</keyword>
<keyword evidence="5" id="KW-0963">Cytoplasm</keyword>